<evidence type="ECO:0000313" key="15">
    <source>
        <dbReference type="Proteomes" id="UP000265768"/>
    </source>
</evidence>
<keyword evidence="3" id="KW-0597">Phosphoprotein</keyword>
<evidence type="ECO:0000259" key="12">
    <source>
        <dbReference type="Pfam" id="PF02518"/>
    </source>
</evidence>
<evidence type="ECO:0000256" key="7">
    <source>
        <dbReference type="ARBA" id="ARBA00022840"/>
    </source>
</evidence>
<comment type="caution">
    <text evidence="14">The sequence shown here is derived from an EMBL/GenBank/DDBJ whole genome shotgun (WGS) entry which is preliminary data.</text>
</comment>
<dbReference type="EC" id="2.7.13.3" evidence="2"/>
<dbReference type="EMBL" id="QZEY01000028">
    <property type="protein sequence ID" value="RJL20824.1"/>
    <property type="molecule type" value="Genomic_DNA"/>
</dbReference>
<dbReference type="AlphaFoldDB" id="A0A3A4ANL7"/>
<feature type="domain" description="Signal transduction histidine kinase subgroup 3 dimerisation and phosphoacceptor" evidence="13">
    <location>
        <begin position="170"/>
        <end position="233"/>
    </location>
</feature>
<feature type="region of interest" description="Disordered" evidence="10">
    <location>
        <begin position="317"/>
        <end position="336"/>
    </location>
</feature>
<evidence type="ECO:0000256" key="10">
    <source>
        <dbReference type="SAM" id="MobiDB-lite"/>
    </source>
</evidence>
<feature type="coiled-coil region" evidence="9">
    <location>
        <begin position="142"/>
        <end position="171"/>
    </location>
</feature>
<evidence type="ECO:0000259" key="13">
    <source>
        <dbReference type="Pfam" id="PF07730"/>
    </source>
</evidence>
<keyword evidence="11" id="KW-0812">Transmembrane</keyword>
<evidence type="ECO:0000256" key="3">
    <source>
        <dbReference type="ARBA" id="ARBA00022553"/>
    </source>
</evidence>
<dbReference type="InterPro" id="IPR036890">
    <property type="entry name" value="HATPase_C_sf"/>
</dbReference>
<name>A0A3A4ANL7_9ACTN</name>
<dbReference type="Pfam" id="PF07730">
    <property type="entry name" value="HisKA_3"/>
    <property type="match status" value="1"/>
</dbReference>
<feature type="domain" description="Histidine kinase/HSP90-like ATPase" evidence="12">
    <location>
        <begin position="285"/>
        <end position="369"/>
    </location>
</feature>
<keyword evidence="6 14" id="KW-0418">Kinase</keyword>
<dbReference type="InterPro" id="IPR050482">
    <property type="entry name" value="Sensor_HK_TwoCompSys"/>
</dbReference>
<evidence type="ECO:0000256" key="6">
    <source>
        <dbReference type="ARBA" id="ARBA00022777"/>
    </source>
</evidence>
<keyword evidence="7" id="KW-0067">ATP-binding</keyword>
<proteinExistence type="predicted"/>
<comment type="catalytic activity">
    <reaction evidence="1">
        <text>ATP + protein L-histidine = ADP + protein N-phospho-L-histidine.</text>
        <dbReference type="EC" id="2.7.13.3"/>
    </reaction>
</comment>
<dbReference type="GO" id="GO:0046983">
    <property type="term" value="F:protein dimerization activity"/>
    <property type="evidence" value="ECO:0007669"/>
    <property type="project" value="InterPro"/>
</dbReference>
<keyword evidence="9" id="KW-0175">Coiled coil</keyword>
<keyword evidence="8" id="KW-0902">Two-component regulatory system</keyword>
<feature type="region of interest" description="Disordered" evidence="10">
    <location>
        <begin position="364"/>
        <end position="444"/>
    </location>
</feature>
<dbReference type="SUPFAM" id="SSF55874">
    <property type="entry name" value="ATPase domain of HSP90 chaperone/DNA topoisomerase II/histidine kinase"/>
    <property type="match status" value="1"/>
</dbReference>
<protein>
    <recommendedName>
        <fullName evidence="2">histidine kinase</fullName>
        <ecNumber evidence="2">2.7.13.3</ecNumber>
    </recommendedName>
</protein>
<accession>A0A3A4ANL7</accession>
<feature type="transmembrane region" description="Helical" evidence="11">
    <location>
        <begin position="41"/>
        <end position="60"/>
    </location>
</feature>
<evidence type="ECO:0000256" key="9">
    <source>
        <dbReference type="SAM" id="Coils"/>
    </source>
</evidence>
<organism evidence="14 15">
    <name type="scientific">Bailinhaonella thermotolerans</name>
    <dbReference type="NCBI Taxonomy" id="1070861"/>
    <lineage>
        <taxon>Bacteria</taxon>
        <taxon>Bacillati</taxon>
        <taxon>Actinomycetota</taxon>
        <taxon>Actinomycetes</taxon>
        <taxon>Streptosporangiales</taxon>
        <taxon>Streptosporangiaceae</taxon>
        <taxon>Bailinhaonella</taxon>
    </lineage>
</organism>
<evidence type="ECO:0000256" key="5">
    <source>
        <dbReference type="ARBA" id="ARBA00022741"/>
    </source>
</evidence>
<evidence type="ECO:0000313" key="14">
    <source>
        <dbReference type="EMBL" id="RJL20824.1"/>
    </source>
</evidence>
<dbReference type="PANTHER" id="PTHR24421">
    <property type="entry name" value="NITRATE/NITRITE SENSOR PROTEIN NARX-RELATED"/>
    <property type="match status" value="1"/>
</dbReference>
<evidence type="ECO:0000256" key="4">
    <source>
        <dbReference type="ARBA" id="ARBA00022679"/>
    </source>
</evidence>
<dbReference type="PANTHER" id="PTHR24421:SF10">
    <property type="entry name" value="NITRATE_NITRITE SENSOR PROTEIN NARQ"/>
    <property type="match status" value="1"/>
</dbReference>
<feature type="transmembrane region" description="Helical" evidence="11">
    <location>
        <begin position="121"/>
        <end position="139"/>
    </location>
</feature>
<keyword evidence="4" id="KW-0808">Transferase</keyword>
<evidence type="ECO:0000256" key="11">
    <source>
        <dbReference type="SAM" id="Phobius"/>
    </source>
</evidence>
<dbReference type="Gene3D" id="1.20.5.1930">
    <property type="match status" value="1"/>
</dbReference>
<dbReference type="GO" id="GO:0000155">
    <property type="term" value="F:phosphorelay sensor kinase activity"/>
    <property type="evidence" value="ECO:0007669"/>
    <property type="project" value="InterPro"/>
</dbReference>
<dbReference type="Pfam" id="PF02518">
    <property type="entry name" value="HATPase_c"/>
    <property type="match status" value="1"/>
</dbReference>
<evidence type="ECO:0000256" key="1">
    <source>
        <dbReference type="ARBA" id="ARBA00000085"/>
    </source>
</evidence>
<dbReference type="GO" id="GO:0005524">
    <property type="term" value="F:ATP binding"/>
    <property type="evidence" value="ECO:0007669"/>
    <property type="project" value="UniProtKB-KW"/>
</dbReference>
<gene>
    <name evidence="14" type="ORF">D5H75_38885</name>
</gene>
<keyword evidence="5" id="KW-0547">Nucleotide-binding</keyword>
<dbReference type="CDD" id="cd16917">
    <property type="entry name" value="HATPase_UhpB-NarQ-NarX-like"/>
    <property type="match status" value="1"/>
</dbReference>
<dbReference type="Proteomes" id="UP000265768">
    <property type="component" value="Unassembled WGS sequence"/>
</dbReference>
<evidence type="ECO:0000256" key="2">
    <source>
        <dbReference type="ARBA" id="ARBA00012438"/>
    </source>
</evidence>
<reference evidence="14 15" key="1">
    <citation type="submission" date="2018-09" db="EMBL/GenBank/DDBJ databases">
        <title>YIM 75507 draft genome.</title>
        <authorList>
            <person name="Tang S."/>
            <person name="Feng Y."/>
        </authorList>
    </citation>
    <scope>NUCLEOTIDE SEQUENCE [LARGE SCALE GENOMIC DNA]</scope>
    <source>
        <strain evidence="14 15">YIM 75507</strain>
    </source>
</reference>
<keyword evidence="15" id="KW-1185">Reference proteome</keyword>
<dbReference type="Gene3D" id="3.30.565.10">
    <property type="entry name" value="Histidine kinase-like ATPase, C-terminal domain"/>
    <property type="match status" value="1"/>
</dbReference>
<dbReference type="InterPro" id="IPR003594">
    <property type="entry name" value="HATPase_dom"/>
</dbReference>
<dbReference type="GO" id="GO:0016020">
    <property type="term" value="C:membrane"/>
    <property type="evidence" value="ECO:0007669"/>
    <property type="project" value="InterPro"/>
</dbReference>
<sequence>MLLGGAAMGFAVLTTWNGWNIGTLPVWGSGLAVYASGFSMAFVRHVPLIVAIFNGALLVFMDAFSPYAANAVQGLFAVALGVLAMEASWPMIAVAYALGCVASAVNVIDGPFSEVVTHWRALTLLAVVAAPLAIGRYVGGLRVSAEIERARAQAAIERREAETRAARLAERTRVARDLHDIVAHHVSAMVLRASAAQFAGASGPASAALADIRRTGTKVLDDLRGLLAVLRDPDAVDEALPVADPEGTIEDAVSRLEAAGVRVAVDVDPAVAAAPSVIRASGAFIIREGLTNVLKHAGPGTAVRLTLRPEPGAIRLSVENDAPAGDPPALPSPGYGLGGVRERVDLLGGDMTAGPTPAGGWLLTARLPYGSRDGSPGEPDDGSQGEAGEGPPAGPGDATRGDPGGGLRICSRDGARGPGGRGDGARRDVTCDEESDEGDQCRSE</sequence>
<keyword evidence="11" id="KW-0472">Membrane</keyword>
<dbReference type="InterPro" id="IPR011712">
    <property type="entry name" value="Sig_transdc_His_kin_sub3_dim/P"/>
</dbReference>
<keyword evidence="11" id="KW-1133">Transmembrane helix</keyword>
<evidence type="ECO:0000256" key="8">
    <source>
        <dbReference type="ARBA" id="ARBA00023012"/>
    </source>
</evidence>